<feature type="region of interest" description="Disordered" evidence="12">
    <location>
        <begin position="328"/>
        <end position="381"/>
    </location>
</feature>
<evidence type="ECO:0000256" key="11">
    <source>
        <dbReference type="SAM" id="Coils"/>
    </source>
</evidence>
<evidence type="ECO:0000313" key="15">
    <source>
        <dbReference type="Proteomes" id="UP000242450"/>
    </source>
</evidence>
<dbReference type="Pfam" id="PF02376">
    <property type="entry name" value="CUT"/>
    <property type="match status" value="2"/>
</dbReference>
<feature type="compositionally biased region" description="Low complexity" evidence="12">
    <location>
        <begin position="184"/>
        <end position="214"/>
    </location>
</feature>
<keyword evidence="9" id="KW-0804">Transcription</keyword>
<organism evidence="14 15">
    <name type="scientific">Cervus elaphus hippelaphus</name>
    <name type="common">European red deer</name>
    <dbReference type="NCBI Taxonomy" id="46360"/>
    <lineage>
        <taxon>Eukaryota</taxon>
        <taxon>Metazoa</taxon>
        <taxon>Chordata</taxon>
        <taxon>Craniata</taxon>
        <taxon>Vertebrata</taxon>
        <taxon>Euteleostomi</taxon>
        <taxon>Mammalia</taxon>
        <taxon>Eutheria</taxon>
        <taxon>Laurasiatheria</taxon>
        <taxon>Artiodactyla</taxon>
        <taxon>Ruminantia</taxon>
        <taxon>Pecora</taxon>
        <taxon>Cervidae</taxon>
        <taxon>Cervinae</taxon>
        <taxon>Cervus</taxon>
    </lineage>
</organism>
<name>A0A212CZQ0_CEREH</name>
<dbReference type="InterPro" id="IPR010982">
    <property type="entry name" value="Lambda_DNA-bd_dom_sf"/>
</dbReference>
<accession>A0A212CZQ0</accession>
<comment type="caution">
    <text evidence="14">The sequence shown here is derived from an EMBL/GenBank/DDBJ whole genome shotgun (WGS) entry which is preliminary data.</text>
</comment>
<evidence type="ECO:0000256" key="4">
    <source>
        <dbReference type="ARBA" id="ARBA00022737"/>
    </source>
</evidence>
<evidence type="ECO:0000256" key="8">
    <source>
        <dbReference type="ARBA" id="ARBA00023155"/>
    </source>
</evidence>
<feature type="domain" description="CUT" evidence="13">
    <location>
        <begin position="581"/>
        <end position="668"/>
    </location>
</feature>
<feature type="region of interest" description="Disordered" evidence="12">
    <location>
        <begin position="413"/>
        <end position="577"/>
    </location>
</feature>
<dbReference type="GO" id="GO:0000981">
    <property type="term" value="F:DNA-binding transcription factor activity, RNA polymerase II-specific"/>
    <property type="evidence" value="ECO:0007669"/>
    <property type="project" value="TreeGrafter"/>
</dbReference>
<dbReference type="AlphaFoldDB" id="A0A212CZQ0"/>
<keyword evidence="7" id="KW-0238">DNA-binding</keyword>
<keyword evidence="4" id="KW-0677">Repeat</keyword>
<dbReference type="InterPro" id="IPR003350">
    <property type="entry name" value="CUT_dom"/>
</dbReference>
<dbReference type="EMBL" id="MKHE01000010">
    <property type="protein sequence ID" value="OWK11445.1"/>
    <property type="molecule type" value="Genomic_DNA"/>
</dbReference>
<keyword evidence="15" id="KW-1185">Reference proteome</keyword>
<keyword evidence="5" id="KW-0805">Transcription regulation</keyword>
<dbReference type="PROSITE" id="PS51042">
    <property type="entry name" value="CUT"/>
    <property type="match status" value="2"/>
</dbReference>
<dbReference type="PANTHER" id="PTHR14043">
    <property type="entry name" value="CCAAT DISPLACEMENT PROTEIN-RELATED"/>
    <property type="match status" value="1"/>
</dbReference>
<keyword evidence="10" id="KW-0539">Nucleus</keyword>
<sequence length="714" mass="77264">MIMTDLERANQRAEVAQREAETLREQLSSANHSLQLASQIQKAPDVEQAIEVLTRSSLEAELAAKEREIAQLVEDVQRLQANLSKLRENSASQISQLEQQLSAKNSTLKQLEEKLKGQADYEEVKKELNILKSMEFAPAEGAGTQDASRPLEVLLLEKTRSLQSENAALRISNSDLSGPYSTNSISSQSPLQQSPDVNGMAPSPSQSESAGSVSEGEEIDTAEIARQVKEQLIKHNIGQRIFGHYVLGLSQGSVSEILARPKPWNKLTVRGKEPFHKMKQFLSDEQNILALRSIQGRQRGNITTRIRASETGSDEAIKSILEQAKRELQVQKTAEPAQPSSASSGGSADDAIRSILQQARREMEAQQAALEPALKPVPPSQTDIALLTPKLIPASPMSSVSSYSPLAVSLKKPASAPDASAPTLPNPPALKKESQDTPGPDLPGAADPAAQGVLRHVKSELGRGGVWKDHWWSAVQPERKSSAPPEDPKAEDASGGKEKGSGSAGSGGQARAERSQLQGPSSSEYWKDWPSAESPYSQSSELSLTGASRSETPQNSPLPSSPIVPLSKPTKPSVPPLTPEQYEIYMYQEVDTIELTRQVKEKLAKNGICQRIFGEKVLGLSQGSVSDMLSRPKPWSKLTQKGREPFIRMQLWLNGELGQGVLPVQGQPQGPVLHSVTSLQDPLQQGCVSSVIIISECPFDDSSVGMMASDIEES</sequence>
<proteinExistence type="inferred from homology"/>
<comment type="similarity">
    <text evidence="2">Belongs to the CUT homeobox family.</text>
</comment>
<evidence type="ECO:0000256" key="1">
    <source>
        <dbReference type="ARBA" id="ARBA00004123"/>
    </source>
</evidence>
<keyword evidence="3" id="KW-0597">Phosphoprotein</keyword>
<feature type="compositionally biased region" description="Polar residues" evidence="12">
    <location>
        <begin position="534"/>
        <end position="555"/>
    </location>
</feature>
<evidence type="ECO:0000256" key="10">
    <source>
        <dbReference type="ARBA" id="ARBA00023242"/>
    </source>
</evidence>
<dbReference type="SMART" id="SM01109">
    <property type="entry name" value="CUT"/>
    <property type="match status" value="2"/>
</dbReference>
<evidence type="ECO:0000256" key="9">
    <source>
        <dbReference type="ARBA" id="ARBA00023163"/>
    </source>
</evidence>
<dbReference type="PANTHER" id="PTHR14043:SF4">
    <property type="entry name" value="HOMEOBOX PROTEIN CUT-LIKE 1"/>
    <property type="match status" value="1"/>
</dbReference>
<feature type="compositionally biased region" description="Low complexity" evidence="12">
    <location>
        <begin position="340"/>
        <end position="349"/>
    </location>
</feature>
<dbReference type="Gene3D" id="1.10.260.40">
    <property type="entry name" value="lambda repressor-like DNA-binding domains"/>
    <property type="match status" value="2"/>
</dbReference>
<evidence type="ECO:0000256" key="5">
    <source>
        <dbReference type="ARBA" id="ARBA00023015"/>
    </source>
</evidence>
<feature type="coiled-coil region" evidence="11">
    <location>
        <begin position="3"/>
        <end position="114"/>
    </location>
</feature>
<feature type="region of interest" description="Disordered" evidence="12">
    <location>
        <begin position="173"/>
        <end position="218"/>
    </location>
</feature>
<reference evidence="14 15" key="1">
    <citation type="journal article" date="2018" name="Mol. Genet. Genomics">
        <title>The red deer Cervus elaphus genome CerEla1.0: sequencing, annotating, genes, and chromosomes.</title>
        <authorList>
            <person name="Bana N.A."/>
            <person name="Nyiri A."/>
            <person name="Nagy J."/>
            <person name="Frank K."/>
            <person name="Nagy T."/>
            <person name="Steger V."/>
            <person name="Schiller M."/>
            <person name="Lakatos P."/>
            <person name="Sugar L."/>
            <person name="Horn P."/>
            <person name="Barta E."/>
            <person name="Orosz L."/>
        </authorList>
    </citation>
    <scope>NUCLEOTIDE SEQUENCE [LARGE SCALE GENOMIC DNA]</scope>
    <source>
        <strain evidence="14">Hungarian</strain>
    </source>
</reference>
<dbReference type="SUPFAM" id="SSF47413">
    <property type="entry name" value="lambda repressor-like DNA-binding domains"/>
    <property type="match status" value="2"/>
</dbReference>
<gene>
    <name evidence="14" type="ORF">Celaphus_00007215</name>
</gene>
<evidence type="ECO:0000256" key="7">
    <source>
        <dbReference type="ARBA" id="ARBA00023125"/>
    </source>
</evidence>
<dbReference type="FunFam" id="1.10.260.40:FF:000010">
    <property type="entry name" value="Cut-like homeobox 1a"/>
    <property type="match status" value="1"/>
</dbReference>
<evidence type="ECO:0000256" key="3">
    <source>
        <dbReference type="ARBA" id="ARBA00022553"/>
    </source>
</evidence>
<evidence type="ECO:0000256" key="12">
    <source>
        <dbReference type="SAM" id="MobiDB-lite"/>
    </source>
</evidence>
<feature type="compositionally biased region" description="Low complexity" evidence="12">
    <location>
        <begin position="413"/>
        <end position="423"/>
    </location>
</feature>
<dbReference type="GO" id="GO:0005634">
    <property type="term" value="C:nucleus"/>
    <property type="evidence" value="ECO:0007669"/>
    <property type="project" value="UniProtKB-SubCell"/>
</dbReference>
<evidence type="ECO:0000259" key="13">
    <source>
        <dbReference type="PROSITE" id="PS51042"/>
    </source>
</evidence>
<feature type="domain" description="CUT" evidence="13">
    <location>
        <begin position="210"/>
        <end position="297"/>
    </location>
</feature>
<dbReference type="FunFam" id="1.10.260.40:FF:000004">
    <property type="entry name" value="Cut-like homeobox 1a"/>
    <property type="match status" value="1"/>
</dbReference>
<protein>
    <recommendedName>
        <fullName evidence="13">CUT domain-containing protein</fullName>
    </recommendedName>
</protein>
<dbReference type="Proteomes" id="UP000242450">
    <property type="component" value="Chromosome 10"/>
</dbReference>
<comment type="subcellular location">
    <subcellularLocation>
        <location evidence="1">Nucleus</location>
    </subcellularLocation>
</comment>
<evidence type="ECO:0000256" key="2">
    <source>
        <dbReference type="ARBA" id="ARBA00008190"/>
    </source>
</evidence>
<feature type="compositionally biased region" description="Basic and acidic residues" evidence="12">
    <location>
        <begin position="457"/>
        <end position="500"/>
    </location>
</feature>
<evidence type="ECO:0000256" key="6">
    <source>
        <dbReference type="ARBA" id="ARBA00023054"/>
    </source>
</evidence>
<keyword evidence="8" id="KW-0371">Homeobox</keyword>
<dbReference type="GO" id="GO:0000977">
    <property type="term" value="F:RNA polymerase II transcription regulatory region sequence-specific DNA binding"/>
    <property type="evidence" value="ECO:0007669"/>
    <property type="project" value="TreeGrafter"/>
</dbReference>
<evidence type="ECO:0000313" key="14">
    <source>
        <dbReference type="EMBL" id="OWK11445.1"/>
    </source>
</evidence>
<dbReference type="OrthoDB" id="10257567at2759"/>
<feature type="compositionally biased region" description="Low complexity" evidence="12">
    <location>
        <begin position="557"/>
        <end position="569"/>
    </location>
</feature>
<keyword evidence="6 11" id="KW-0175">Coiled coil</keyword>
<feature type="compositionally biased region" description="Polar residues" evidence="12">
    <location>
        <begin position="173"/>
        <end position="183"/>
    </location>
</feature>
<feature type="compositionally biased region" description="Low complexity" evidence="12">
    <location>
        <begin position="438"/>
        <end position="450"/>
    </location>
</feature>